<dbReference type="PROSITE" id="PS51635">
    <property type="entry name" value="PNPLA"/>
    <property type="match status" value="1"/>
</dbReference>
<dbReference type="Gene3D" id="3.40.1090.10">
    <property type="entry name" value="Cytosolic phospholipase A2 catalytic domain"/>
    <property type="match status" value="1"/>
</dbReference>
<evidence type="ECO:0000256" key="3">
    <source>
        <dbReference type="ARBA" id="ARBA00023098"/>
    </source>
</evidence>
<evidence type="ECO:0000256" key="2">
    <source>
        <dbReference type="ARBA" id="ARBA00022963"/>
    </source>
</evidence>
<dbReference type="GO" id="GO:0016020">
    <property type="term" value="C:membrane"/>
    <property type="evidence" value="ECO:0007669"/>
    <property type="project" value="TreeGrafter"/>
</dbReference>
<evidence type="ECO:0000256" key="5">
    <source>
        <dbReference type="SAM" id="MobiDB-lite"/>
    </source>
</evidence>
<dbReference type="GO" id="GO:0019369">
    <property type="term" value="P:arachidonate metabolic process"/>
    <property type="evidence" value="ECO:0007669"/>
    <property type="project" value="TreeGrafter"/>
</dbReference>
<dbReference type="Pfam" id="PF01734">
    <property type="entry name" value="Patatin"/>
    <property type="match status" value="1"/>
</dbReference>
<feature type="active site" description="Proton acceptor" evidence="4">
    <location>
        <position position="923"/>
    </location>
</feature>
<dbReference type="OrthoDB" id="194358at2759"/>
<dbReference type="CDD" id="cd00267">
    <property type="entry name" value="ABC_ATPase"/>
    <property type="match status" value="1"/>
</dbReference>
<comment type="caution">
    <text evidence="7">The sequence shown here is derived from an EMBL/GenBank/DDBJ whole genome shotgun (WGS) entry which is preliminary data.</text>
</comment>
<dbReference type="Gene3D" id="3.40.50.300">
    <property type="entry name" value="P-loop containing nucleotide triphosphate hydrolases"/>
    <property type="match status" value="1"/>
</dbReference>
<keyword evidence="1 4" id="KW-0378">Hydrolase</keyword>
<name>A0A9P4I392_9PEZI</name>
<feature type="active site" description="Nucleophile" evidence="4">
    <location>
        <position position="747"/>
    </location>
</feature>
<proteinExistence type="predicted"/>
<feature type="compositionally biased region" description="Polar residues" evidence="5">
    <location>
        <begin position="191"/>
        <end position="203"/>
    </location>
</feature>
<accession>A0A9P4I392</accession>
<evidence type="ECO:0000313" key="7">
    <source>
        <dbReference type="EMBL" id="KAF2094251.1"/>
    </source>
</evidence>
<feature type="short sequence motif" description="GXGXXG" evidence="4">
    <location>
        <begin position="709"/>
        <end position="714"/>
    </location>
</feature>
<gene>
    <name evidence="7" type="ORF">NA57DRAFT_80664</name>
</gene>
<dbReference type="PANTHER" id="PTHR24185">
    <property type="entry name" value="CALCIUM-INDEPENDENT PHOSPHOLIPASE A2-GAMMA"/>
    <property type="match status" value="1"/>
</dbReference>
<feature type="domain" description="PNPLA" evidence="6">
    <location>
        <begin position="705"/>
        <end position="936"/>
    </location>
</feature>
<evidence type="ECO:0000256" key="1">
    <source>
        <dbReference type="ARBA" id="ARBA00022801"/>
    </source>
</evidence>
<dbReference type="EMBL" id="ML978135">
    <property type="protein sequence ID" value="KAF2094251.1"/>
    <property type="molecule type" value="Genomic_DNA"/>
</dbReference>
<sequence length="1212" mass="138325">MVDPLPQLYVDAVTYSEENEAKQEELHYDDRLASWFTIRPDLEDKDLLRLIVTDRFRQLCNPGIAENKWIVNQYPSFVSLIGNTGVGKSTLLRAMLLLGQLRATGYDAADKNREMVGLRNIVAARAQGPVTRSANLLHLTNPTSLGVHLYKDAPLAPDDQTFTESIPGQHIRYPILFADCEGFGAGNASLTSERISRQDSPSTLRKDRDRSAARSERSSMRRRASGETNSAFTRSRPFKNAISDSPILAESYKHGRGPELFYARFLYAMSDVLVFVTKDDQTFQADMQRLMEWSAAAIYNSVNHVAHKTLIIVRNMPVLHNADLFEPQILKSTLFRNLKPLWEASVPLTEFVKNYNSGQIQRAEKIEVNEDLFRVFFQNINACYIPDKRGRPAAELFKQYGLLRDQITRASFEGQKNRRKCWIQYNVPALSHILNRAFEHFRTSDKPFDFYVAARNDNPNPVSMGEHIANLLRHLHELRSENPLIRARIIAICLVCWAMRYMGQETVYNPDDIWDRHIKGDCETALRIFANRYQRCSFTFADGTPCIVRRTTHDQHCNERGTRQPGVFTESYLKKDLQNDPLLQIRKEFVALYETTCGSTSHSGPILPSLSSFRQIRENTFREFISIWKHIRSNKTCFTCLQIVPDHVLPYGHVYCIECVKEFGKPSEYFESAWEMLDCALCGTRWYQSPQLIRLKPRCAGVRILSLDGGGVRGIVELAVLEQLLAKVDLGLPNPVPELFDLVMGTSTGGIISLCLVHKVYMPIATMKEKFLELAKRTFEKDRSGFIGRFDPLQLFVKALMLMRVTDSIYSPDPLRECLVELFEPDVRLFSSPTRTHFQRSTRVAVTSTKDRAANRCLITNYNRQRYSSDQSPDLIAPCEDDFEREDEDKLEMKIWEAGIATAAAPFYFPAFYKPETKKDYVDGALHANFPGSYALEEMDNIWSTYGVDAALDIMVSIGTGRQTRDVALPAALKIGGFDAICTNFHKNIESERLFRDFVNGPGSKPGLQGKIHRLNAEIFGDYVALYEYKKMRDLNAMVSEQTKNTVDGSPSLSSSISSLANILLANLFFFEPDENFAEGMEIVTLSPYQKSHHVKQFKGSIRCRLAYDSAELKSLVHRIEGFHHAELWLGRTTSVEEPRWTVIPFSDNQRNAIRTKRERFRVNFTMKTEDEVQKQQVIVVSFRNESLDVKNSISGFPVTLMELKKRAGIRP</sequence>
<organism evidence="7 8">
    <name type="scientific">Rhizodiscina lignyota</name>
    <dbReference type="NCBI Taxonomy" id="1504668"/>
    <lineage>
        <taxon>Eukaryota</taxon>
        <taxon>Fungi</taxon>
        <taxon>Dikarya</taxon>
        <taxon>Ascomycota</taxon>
        <taxon>Pezizomycotina</taxon>
        <taxon>Dothideomycetes</taxon>
        <taxon>Pleosporomycetidae</taxon>
        <taxon>Aulographales</taxon>
        <taxon>Rhizodiscinaceae</taxon>
        <taxon>Rhizodiscina</taxon>
    </lineage>
</organism>
<dbReference type="GO" id="GO:0016042">
    <property type="term" value="P:lipid catabolic process"/>
    <property type="evidence" value="ECO:0007669"/>
    <property type="project" value="UniProtKB-UniRule"/>
</dbReference>
<evidence type="ECO:0000259" key="6">
    <source>
        <dbReference type="PROSITE" id="PS51635"/>
    </source>
</evidence>
<dbReference type="SUPFAM" id="SSF52540">
    <property type="entry name" value="P-loop containing nucleoside triphosphate hydrolases"/>
    <property type="match status" value="1"/>
</dbReference>
<evidence type="ECO:0000313" key="8">
    <source>
        <dbReference type="Proteomes" id="UP000799772"/>
    </source>
</evidence>
<feature type="short sequence motif" description="GXSXG" evidence="4">
    <location>
        <begin position="745"/>
        <end position="749"/>
    </location>
</feature>
<dbReference type="InterPro" id="IPR016035">
    <property type="entry name" value="Acyl_Trfase/lysoPLipase"/>
</dbReference>
<dbReference type="SUPFAM" id="SSF52151">
    <property type="entry name" value="FabD/lysophospholipase-like"/>
    <property type="match status" value="1"/>
</dbReference>
<dbReference type="GO" id="GO:0046486">
    <property type="term" value="P:glycerolipid metabolic process"/>
    <property type="evidence" value="ECO:0007669"/>
    <property type="project" value="UniProtKB-ARBA"/>
</dbReference>
<keyword evidence="2 4" id="KW-0442">Lipid degradation</keyword>
<reference evidence="7" key="1">
    <citation type="journal article" date="2020" name="Stud. Mycol.">
        <title>101 Dothideomycetes genomes: a test case for predicting lifestyles and emergence of pathogens.</title>
        <authorList>
            <person name="Haridas S."/>
            <person name="Albert R."/>
            <person name="Binder M."/>
            <person name="Bloem J."/>
            <person name="Labutti K."/>
            <person name="Salamov A."/>
            <person name="Andreopoulos B."/>
            <person name="Baker S."/>
            <person name="Barry K."/>
            <person name="Bills G."/>
            <person name="Bluhm B."/>
            <person name="Cannon C."/>
            <person name="Castanera R."/>
            <person name="Culley D."/>
            <person name="Daum C."/>
            <person name="Ezra D."/>
            <person name="Gonzalez J."/>
            <person name="Henrissat B."/>
            <person name="Kuo A."/>
            <person name="Liang C."/>
            <person name="Lipzen A."/>
            <person name="Lutzoni F."/>
            <person name="Magnuson J."/>
            <person name="Mondo S."/>
            <person name="Nolan M."/>
            <person name="Ohm R."/>
            <person name="Pangilinan J."/>
            <person name="Park H.-J."/>
            <person name="Ramirez L."/>
            <person name="Alfaro M."/>
            <person name="Sun H."/>
            <person name="Tritt A."/>
            <person name="Yoshinaga Y."/>
            <person name="Zwiers L.-H."/>
            <person name="Turgeon B."/>
            <person name="Goodwin S."/>
            <person name="Spatafora J."/>
            <person name="Crous P."/>
            <person name="Grigoriev I."/>
        </authorList>
    </citation>
    <scope>NUCLEOTIDE SEQUENCE</scope>
    <source>
        <strain evidence="7">CBS 133067</strain>
    </source>
</reference>
<evidence type="ECO:0000256" key="4">
    <source>
        <dbReference type="PROSITE-ProRule" id="PRU01161"/>
    </source>
</evidence>
<feature type="region of interest" description="Disordered" evidence="5">
    <location>
        <begin position="191"/>
        <end position="235"/>
    </location>
</feature>
<dbReference type="InterPro" id="IPR027417">
    <property type="entry name" value="P-loop_NTPase"/>
</dbReference>
<feature type="compositionally biased region" description="Basic and acidic residues" evidence="5">
    <location>
        <begin position="204"/>
        <end position="219"/>
    </location>
</feature>
<keyword evidence="8" id="KW-1185">Reference proteome</keyword>
<feature type="short sequence motif" description="DGA/G" evidence="4">
    <location>
        <begin position="923"/>
        <end position="925"/>
    </location>
</feature>
<dbReference type="PANTHER" id="PTHR24185:SF1">
    <property type="entry name" value="CALCIUM-INDEPENDENT PHOSPHOLIPASE A2-GAMMA"/>
    <property type="match status" value="1"/>
</dbReference>
<dbReference type="Proteomes" id="UP000799772">
    <property type="component" value="Unassembled WGS sequence"/>
</dbReference>
<dbReference type="InterPro" id="IPR002641">
    <property type="entry name" value="PNPLA_dom"/>
</dbReference>
<dbReference type="CDD" id="cd07199">
    <property type="entry name" value="Pat17_PNPLA8_PNPLA9_like"/>
    <property type="match status" value="1"/>
</dbReference>
<dbReference type="AlphaFoldDB" id="A0A9P4I392"/>
<keyword evidence="3 4" id="KW-0443">Lipid metabolism</keyword>
<protein>
    <recommendedName>
        <fullName evidence="6">PNPLA domain-containing protein</fullName>
    </recommendedName>
</protein>
<dbReference type="GO" id="GO:0047499">
    <property type="term" value="F:calcium-independent phospholipase A2 activity"/>
    <property type="evidence" value="ECO:0007669"/>
    <property type="project" value="TreeGrafter"/>
</dbReference>